<gene>
    <name evidence="3" type="ORF">EDD65_10361</name>
</gene>
<dbReference type="EMBL" id="SMAE01000003">
    <property type="protein sequence ID" value="TCS90756.1"/>
    <property type="molecule type" value="Genomic_DNA"/>
</dbReference>
<keyword evidence="2" id="KW-0812">Transmembrane</keyword>
<sequence>MEMTTAYGIIGTISIILGVTKEILIIILLVKGIQLANIYLNKNKDGNKVQEKQEESKSLEKDGDKTDS</sequence>
<feature type="transmembrane region" description="Helical" evidence="2">
    <location>
        <begin position="6"/>
        <end position="30"/>
    </location>
</feature>
<reference evidence="3 4" key="1">
    <citation type="submission" date="2019-03" db="EMBL/GenBank/DDBJ databases">
        <title>Genomic Encyclopedia of Type Strains, Phase IV (KMG-IV): sequencing the most valuable type-strain genomes for metagenomic binning, comparative biology and taxonomic classification.</title>
        <authorList>
            <person name="Goeker M."/>
        </authorList>
    </citation>
    <scope>NUCLEOTIDE SEQUENCE [LARGE SCALE GENOMIC DNA]</scope>
    <source>
        <strain evidence="3 4">DSM 26752</strain>
    </source>
</reference>
<dbReference type="Proteomes" id="UP000294567">
    <property type="component" value="Unassembled WGS sequence"/>
</dbReference>
<feature type="region of interest" description="Disordered" evidence="1">
    <location>
        <begin position="46"/>
        <end position="68"/>
    </location>
</feature>
<name>A0A4V2UUG9_9FIRM</name>
<dbReference type="AlphaFoldDB" id="A0A4V2UUG9"/>
<keyword evidence="2" id="KW-1133">Transmembrane helix</keyword>
<comment type="caution">
    <text evidence="3">The sequence shown here is derived from an EMBL/GenBank/DDBJ whole genome shotgun (WGS) entry which is preliminary data.</text>
</comment>
<evidence type="ECO:0000313" key="4">
    <source>
        <dbReference type="Proteomes" id="UP000294567"/>
    </source>
</evidence>
<dbReference type="RefSeq" id="WP_132026389.1">
    <property type="nucleotide sequence ID" value="NZ_CP068564.1"/>
</dbReference>
<evidence type="ECO:0000313" key="3">
    <source>
        <dbReference type="EMBL" id="TCS90756.1"/>
    </source>
</evidence>
<keyword evidence="4" id="KW-1185">Reference proteome</keyword>
<evidence type="ECO:0000256" key="2">
    <source>
        <dbReference type="SAM" id="Phobius"/>
    </source>
</evidence>
<proteinExistence type="predicted"/>
<accession>A0A4V2UUG9</accession>
<keyword evidence="2" id="KW-0472">Membrane</keyword>
<organism evidence="3 4">
    <name type="scientific">Keratinibaculum paraultunense</name>
    <dbReference type="NCBI Taxonomy" id="1278232"/>
    <lineage>
        <taxon>Bacteria</taxon>
        <taxon>Bacillati</taxon>
        <taxon>Bacillota</taxon>
        <taxon>Tissierellia</taxon>
        <taxon>Tissierellales</taxon>
        <taxon>Tepidimicrobiaceae</taxon>
        <taxon>Keratinibaculum</taxon>
    </lineage>
</organism>
<evidence type="ECO:0000256" key="1">
    <source>
        <dbReference type="SAM" id="MobiDB-lite"/>
    </source>
</evidence>
<protein>
    <submittedName>
        <fullName evidence="3">Uncharacterized protein</fullName>
    </submittedName>
</protein>